<feature type="domain" description="Superoxide dismutase copper/zinc binding" evidence="2">
    <location>
        <begin position="64"/>
        <end position="176"/>
    </location>
</feature>
<dbReference type="PANTHER" id="PTHR10003">
    <property type="entry name" value="SUPEROXIDE DISMUTASE CU-ZN -RELATED"/>
    <property type="match status" value="1"/>
</dbReference>
<gene>
    <name evidence="3" type="ORF">PSTG_08937</name>
</gene>
<dbReference type="OrthoDB" id="159229at2759"/>
<keyword evidence="4" id="KW-1185">Reference proteome</keyword>
<dbReference type="SUPFAM" id="SSF49329">
    <property type="entry name" value="Cu,Zn superoxide dismutase-like"/>
    <property type="match status" value="1"/>
</dbReference>
<dbReference type="Pfam" id="PF00080">
    <property type="entry name" value="Sod_Cu"/>
    <property type="match status" value="1"/>
</dbReference>
<dbReference type="GO" id="GO:0006801">
    <property type="term" value="P:superoxide metabolic process"/>
    <property type="evidence" value="ECO:0007669"/>
    <property type="project" value="InterPro"/>
</dbReference>
<dbReference type="PROSITE" id="PS51257">
    <property type="entry name" value="PROKAR_LIPOPROTEIN"/>
    <property type="match status" value="1"/>
</dbReference>
<dbReference type="AlphaFoldDB" id="A0A0L0VET8"/>
<dbReference type="STRING" id="1165861.A0A0L0VET8"/>
<evidence type="ECO:0000259" key="2">
    <source>
        <dbReference type="Pfam" id="PF00080"/>
    </source>
</evidence>
<dbReference type="EMBL" id="AJIL01000064">
    <property type="protein sequence ID" value="KNE97716.1"/>
    <property type="molecule type" value="Genomic_DNA"/>
</dbReference>
<protein>
    <submittedName>
        <fullName evidence="3">Copper/zinc superoxide dismutase</fullName>
    </submittedName>
</protein>
<dbReference type="Proteomes" id="UP000054564">
    <property type="component" value="Unassembled WGS sequence"/>
</dbReference>
<dbReference type="GO" id="GO:0005507">
    <property type="term" value="F:copper ion binding"/>
    <property type="evidence" value="ECO:0007669"/>
    <property type="project" value="InterPro"/>
</dbReference>
<dbReference type="InterPro" id="IPR036423">
    <property type="entry name" value="SOD-like_Cu/Zn_dom_sf"/>
</dbReference>
<accession>A0A0L0VET8</accession>
<comment type="caution">
    <text evidence="3">The sequence shown here is derived from an EMBL/GenBank/DDBJ whole genome shotgun (WGS) entry which is preliminary data.</text>
</comment>
<reference evidence="4" key="1">
    <citation type="submission" date="2014-03" db="EMBL/GenBank/DDBJ databases">
        <title>The Genome Sequence of Puccinia striiformis f. sp. tritici PST-78.</title>
        <authorList>
            <consortium name="The Broad Institute Genome Sequencing Platform"/>
            <person name="Cuomo C."/>
            <person name="Hulbert S."/>
            <person name="Chen X."/>
            <person name="Walker B."/>
            <person name="Young S.K."/>
            <person name="Zeng Q."/>
            <person name="Gargeya S."/>
            <person name="Fitzgerald M."/>
            <person name="Haas B."/>
            <person name="Abouelleil A."/>
            <person name="Alvarado L."/>
            <person name="Arachchi H.M."/>
            <person name="Berlin A.M."/>
            <person name="Chapman S.B."/>
            <person name="Goldberg J."/>
            <person name="Griggs A."/>
            <person name="Gujja S."/>
            <person name="Hansen M."/>
            <person name="Howarth C."/>
            <person name="Imamovic A."/>
            <person name="Larimer J."/>
            <person name="McCowan C."/>
            <person name="Montmayeur A."/>
            <person name="Murphy C."/>
            <person name="Neiman D."/>
            <person name="Pearson M."/>
            <person name="Priest M."/>
            <person name="Roberts A."/>
            <person name="Saif S."/>
            <person name="Shea T."/>
            <person name="Sisk P."/>
            <person name="Sykes S."/>
            <person name="Wortman J."/>
            <person name="Nusbaum C."/>
            <person name="Birren B."/>
        </authorList>
    </citation>
    <scope>NUCLEOTIDE SEQUENCE [LARGE SCALE GENOMIC DNA]</scope>
    <source>
        <strain evidence="4">race PST-78</strain>
    </source>
</reference>
<dbReference type="Gene3D" id="2.60.40.200">
    <property type="entry name" value="Superoxide dismutase, copper/zinc binding domain"/>
    <property type="match status" value="1"/>
</dbReference>
<dbReference type="InterPro" id="IPR024134">
    <property type="entry name" value="SOD_Cu/Zn_/chaperone"/>
</dbReference>
<proteinExistence type="predicted"/>
<evidence type="ECO:0000256" key="1">
    <source>
        <dbReference type="SAM" id="SignalP"/>
    </source>
</evidence>
<keyword evidence="1" id="KW-0732">Signal</keyword>
<evidence type="ECO:0000313" key="3">
    <source>
        <dbReference type="EMBL" id="KNE97716.1"/>
    </source>
</evidence>
<name>A0A0L0VET8_9BASI</name>
<feature type="signal peptide" evidence="1">
    <location>
        <begin position="1"/>
        <end position="28"/>
    </location>
</feature>
<evidence type="ECO:0000313" key="4">
    <source>
        <dbReference type="Proteomes" id="UP000054564"/>
    </source>
</evidence>
<dbReference type="InterPro" id="IPR001424">
    <property type="entry name" value="SOD_Cu_Zn_dom"/>
</dbReference>
<sequence>MNIHTLRPVYGLVLLLVAFSCIPGTARTQGISRKRAAGGLTRTSCVEATVAIVGAADFGLTNIISGTVRFKKEAGGTSVTIGVDGLKTAEEDPFHIHVSPVGRNNCGAAGKHFNPTNIEQLCPGRVADHKQCQVGDLSGKGEKLKAKGGGIRAVVSYVDQVIDISQIVGRSVVVHDALGVKIACGDIACKRQV</sequence>
<feature type="chain" id="PRO_5005549894" evidence="1">
    <location>
        <begin position="29"/>
        <end position="193"/>
    </location>
</feature>
<organism evidence="3 4">
    <name type="scientific">Puccinia striiformis f. sp. tritici PST-78</name>
    <dbReference type="NCBI Taxonomy" id="1165861"/>
    <lineage>
        <taxon>Eukaryota</taxon>
        <taxon>Fungi</taxon>
        <taxon>Dikarya</taxon>
        <taxon>Basidiomycota</taxon>
        <taxon>Pucciniomycotina</taxon>
        <taxon>Pucciniomycetes</taxon>
        <taxon>Pucciniales</taxon>
        <taxon>Pucciniaceae</taxon>
        <taxon>Puccinia</taxon>
    </lineage>
</organism>